<keyword evidence="3 6" id="KW-0067">ATP-binding</keyword>
<dbReference type="PROSITE" id="PS00211">
    <property type="entry name" value="ABC_TRANSPORTER_1"/>
    <property type="match status" value="1"/>
</dbReference>
<feature type="compositionally biased region" description="Basic and acidic residues" evidence="4">
    <location>
        <begin position="387"/>
        <end position="407"/>
    </location>
</feature>
<gene>
    <name evidence="6" type="ORF">Q5761_02315</name>
</gene>
<dbReference type="InterPro" id="IPR013611">
    <property type="entry name" value="Transp-assoc_OB_typ2"/>
</dbReference>
<evidence type="ECO:0000256" key="3">
    <source>
        <dbReference type="ARBA" id="ARBA00022840"/>
    </source>
</evidence>
<organism evidence="6 7">
    <name type="scientific">Thermaerobacter composti</name>
    <dbReference type="NCBI Taxonomy" id="554949"/>
    <lineage>
        <taxon>Bacteria</taxon>
        <taxon>Bacillati</taxon>
        <taxon>Bacillota</taxon>
        <taxon>Clostridia</taxon>
        <taxon>Eubacteriales</taxon>
        <taxon>Clostridiales Family XVII. Incertae Sedis</taxon>
        <taxon>Thermaerobacter</taxon>
    </lineage>
</organism>
<feature type="region of interest" description="Disordered" evidence="4">
    <location>
        <begin position="286"/>
        <end position="305"/>
    </location>
</feature>
<proteinExistence type="predicted"/>
<evidence type="ECO:0000313" key="7">
    <source>
        <dbReference type="Proteomes" id="UP001304683"/>
    </source>
</evidence>
<dbReference type="Pfam" id="PF00005">
    <property type="entry name" value="ABC_tran"/>
    <property type="match status" value="1"/>
</dbReference>
<feature type="region of interest" description="Disordered" evidence="4">
    <location>
        <begin position="359"/>
        <end position="465"/>
    </location>
</feature>
<evidence type="ECO:0000313" key="6">
    <source>
        <dbReference type="EMBL" id="WPD19526.1"/>
    </source>
</evidence>
<dbReference type="GO" id="GO:0005524">
    <property type="term" value="F:ATP binding"/>
    <property type="evidence" value="ECO:0007669"/>
    <property type="project" value="UniProtKB-KW"/>
</dbReference>
<dbReference type="EMBL" id="CP132508">
    <property type="protein sequence ID" value="WPD19526.1"/>
    <property type="molecule type" value="Genomic_DNA"/>
</dbReference>
<dbReference type="InterPro" id="IPR017871">
    <property type="entry name" value="ABC_transporter-like_CS"/>
</dbReference>
<dbReference type="PROSITE" id="PS50893">
    <property type="entry name" value="ABC_TRANSPORTER_2"/>
    <property type="match status" value="1"/>
</dbReference>
<dbReference type="RefSeq" id="WP_318751036.1">
    <property type="nucleotide sequence ID" value="NZ_CP132508.1"/>
</dbReference>
<keyword evidence="1" id="KW-0813">Transport</keyword>
<evidence type="ECO:0000256" key="2">
    <source>
        <dbReference type="ARBA" id="ARBA00022741"/>
    </source>
</evidence>
<keyword evidence="2" id="KW-0547">Nucleotide-binding</keyword>
<dbReference type="SUPFAM" id="SSF50331">
    <property type="entry name" value="MOP-like"/>
    <property type="match status" value="1"/>
</dbReference>
<feature type="compositionally biased region" description="Low complexity" evidence="4">
    <location>
        <begin position="441"/>
        <end position="455"/>
    </location>
</feature>
<feature type="domain" description="ABC transporter" evidence="5">
    <location>
        <begin position="9"/>
        <end position="239"/>
    </location>
</feature>
<dbReference type="InterPro" id="IPR027417">
    <property type="entry name" value="P-loop_NTPase"/>
</dbReference>
<dbReference type="SUPFAM" id="SSF52540">
    <property type="entry name" value="P-loop containing nucleoside triphosphate hydrolases"/>
    <property type="match status" value="1"/>
</dbReference>
<dbReference type="SMART" id="SM00382">
    <property type="entry name" value="AAA"/>
    <property type="match status" value="1"/>
</dbReference>
<protein>
    <submittedName>
        <fullName evidence="6">ABC transporter ATP-binding protein</fullName>
    </submittedName>
</protein>
<dbReference type="PANTHER" id="PTHR42781:SF4">
    <property type="entry name" value="SPERMIDINE_PUTRESCINE IMPORT ATP-BINDING PROTEIN POTA"/>
    <property type="match status" value="1"/>
</dbReference>
<dbReference type="InterPro" id="IPR008995">
    <property type="entry name" value="Mo/tungstate-bd_C_term_dom"/>
</dbReference>
<evidence type="ECO:0000256" key="4">
    <source>
        <dbReference type="SAM" id="MobiDB-lite"/>
    </source>
</evidence>
<dbReference type="Proteomes" id="UP001304683">
    <property type="component" value="Chromosome"/>
</dbReference>
<dbReference type="PANTHER" id="PTHR42781">
    <property type="entry name" value="SPERMIDINE/PUTRESCINE IMPORT ATP-BINDING PROTEIN POTA"/>
    <property type="match status" value="1"/>
</dbReference>
<dbReference type="Gene3D" id="2.40.50.100">
    <property type="match status" value="1"/>
</dbReference>
<name>A0ABZ0QPV3_9FIRM</name>
<accession>A0ABZ0QPV3</accession>
<reference evidence="6 7" key="1">
    <citation type="submission" date="2023-08" db="EMBL/GenBank/DDBJ databases">
        <title>Genome sequence of Thermaerobacter compostii strain Ins1, a spore-forming filamentous bacterium isolated from a deep geothermal reservoir.</title>
        <authorList>
            <person name="Bregnard D."/>
            <person name="Gonzalez D."/>
            <person name="Junier P."/>
        </authorList>
    </citation>
    <scope>NUCLEOTIDE SEQUENCE [LARGE SCALE GENOMIC DNA]</scope>
    <source>
        <strain evidence="6 7">Ins1</strain>
    </source>
</reference>
<evidence type="ECO:0000259" key="5">
    <source>
        <dbReference type="PROSITE" id="PS50893"/>
    </source>
</evidence>
<evidence type="ECO:0000256" key="1">
    <source>
        <dbReference type="ARBA" id="ARBA00022448"/>
    </source>
</evidence>
<dbReference type="Pfam" id="PF08402">
    <property type="entry name" value="TOBE_2"/>
    <property type="match status" value="1"/>
</dbReference>
<dbReference type="Gene3D" id="3.40.50.300">
    <property type="entry name" value="P-loop containing nucleotide triphosphate hydrolases"/>
    <property type="match status" value="1"/>
</dbReference>
<dbReference type="InterPro" id="IPR003593">
    <property type="entry name" value="AAA+_ATPase"/>
</dbReference>
<keyword evidence="7" id="KW-1185">Reference proteome</keyword>
<dbReference type="InterPro" id="IPR003439">
    <property type="entry name" value="ABC_transporter-like_ATP-bd"/>
</dbReference>
<sequence length="465" mass="49449">MKDTDAPVIRCRGLVKRFGATQAVAGLDLEVYRGEILVLVGPSGCGKTTTLRLIAGFETPDAGRIELGGRMVAGEGRPVPPEERRVGFVFQEYALFPHLTVAENIGYGLARGPQRSRRVREMVELVRLEGLEDRYPHELSGGQQQRVALARALAPRPEILLLDEPFSNLDADLRQQVREEVREILRRTGITAVLVTHDRREALNLGDRVAVMEAGRIEQVGTPEAVYYRPATRFVAEFMGPGTLLPGTVEPGGIATELGFFRQAAAQAPGDPVQVLIRPDDVRLQPLDDGTGTPAGRDATGPGGAAGVVVARERRDGYYHYRVRLDTGTVVSSEMVHVHDFPVGMRVRVTVTAGHPLHCLPATDEPAPPRSRPETVPATDAVAGGADRMRGDSGARRAEAGPHRGRDAVPVTPPVPPADGGRGAAGRRALGTGGREGGRVAGPASAASGPSSAAAVHRGDRECGC</sequence>
<dbReference type="InterPro" id="IPR050093">
    <property type="entry name" value="ABC_SmlMolc_Importer"/>
</dbReference>